<comment type="caution">
    <text evidence="2">The sequence shown here is derived from an EMBL/GenBank/DDBJ whole genome shotgun (WGS) entry which is preliminary data.</text>
</comment>
<evidence type="ECO:0000313" key="3">
    <source>
        <dbReference type="Proteomes" id="UP001202052"/>
    </source>
</evidence>
<evidence type="ECO:0000313" key="2">
    <source>
        <dbReference type="EMBL" id="MCL3995500.1"/>
    </source>
</evidence>
<keyword evidence="3" id="KW-1185">Reference proteome</keyword>
<feature type="compositionally biased region" description="Low complexity" evidence="1">
    <location>
        <begin position="120"/>
        <end position="139"/>
    </location>
</feature>
<proteinExistence type="predicted"/>
<protein>
    <submittedName>
        <fullName evidence="2">Uncharacterized protein</fullName>
    </submittedName>
</protein>
<reference evidence="2 3" key="1">
    <citation type="submission" date="2022-05" db="EMBL/GenBank/DDBJ databases">
        <title>Genome Resource of Streptomyces lavenduligriseus GA1-1, a Strain with Broad-Spectrum Antifungal Activity against Phytopathogenic Fungi.</title>
        <authorList>
            <person name="Qi D."/>
        </authorList>
    </citation>
    <scope>NUCLEOTIDE SEQUENCE [LARGE SCALE GENOMIC DNA]</scope>
    <source>
        <strain evidence="2 3">GA1-1</strain>
    </source>
</reference>
<dbReference type="EMBL" id="JAMCCK010000027">
    <property type="protein sequence ID" value="MCL3995500.1"/>
    <property type="molecule type" value="Genomic_DNA"/>
</dbReference>
<gene>
    <name evidence="2" type="ORF">M4438_18630</name>
</gene>
<sequence length="139" mass="14388">MLHWNGSWQLSGVTVTADLRAMGTGDVFGMLRADGGTAQVLLIGDEHTYIKADRATGRANGASAEEAAAFGTRWVDDRGTSDPAEASAEGPPVTGEILGLDLAWLAPRTLGNRLSDYSPTDATADVTTGGTTDGTPRPV</sequence>
<name>A0ABT0NVV4_9ACTN</name>
<feature type="region of interest" description="Disordered" evidence="1">
    <location>
        <begin position="111"/>
        <end position="139"/>
    </location>
</feature>
<dbReference type="RefSeq" id="WP_249461554.1">
    <property type="nucleotide sequence ID" value="NZ_JAMCCK010000027.1"/>
</dbReference>
<feature type="region of interest" description="Disordered" evidence="1">
    <location>
        <begin position="68"/>
        <end position="93"/>
    </location>
</feature>
<dbReference type="Proteomes" id="UP001202052">
    <property type="component" value="Unassembled WGS sequence"/>
</dbReference>
<evidence type="ECO:0000256" key="1">
    <source>
        <dbReference type="SAM" id="MobiDB-lite"/>
    </source>
</evidence>
<organism evidence="2 3">
    <name type="scientific">Streptomyces lavenduligriseus</name>
    <dbReference type="NCBI Taxonomy" id="67315"/>
    <lineage>
        <taxon>Bacteria</taxon>
        <taxon>Bacillati</taxon>
        <taxon>Actinomycetota</taxon>
        <taxon>Actinomycetes</taxon>
        <taxon>Kitasatosporales</taxon>
        <taxon>Streptomycetaceae</taxon>
        <taxon>Streptomyces</taxon>
    </lineage>
</organism>
<accession>A0ABT0NVV4</accession>